<evidence type="ECO:0000313" key="3">
    <source>
        <dbReference type="RefSeq" id="XP_049305112.1"/>
    </source>
</evidence>
<name>A0ABM3J797_BACDO</name>
<reference evidence="2 3" key="1">
    <citation type="submission" date="2025-05" db="UniProtKB">
        <authorList>
            <consortium name="RefSeq"/>
        </authorList>
    </citation>
    <scope>NUCLEOTIDE SEQUENCE [LARGE SCALE GENOMIC DNA]</scope>
    <source>
        <tissue evidence="3 4">Adult</tissue>
    </source>
</reference>
<proteinExistence type="predicted"/>
<dbReference type="InterPro" id="IPR001810">
    <property type="entry name" value="F-box_dom"/>
</dbReference>
<evidence type="ECO:0000259" key="1">
    <source>
        <dbReference type="Pfam" id="PF00646"/>
    </source>
</evidence>
<accession>A0ABM3J797</accession>
<gene>
    <name evidence="3 4" type="primary">LOC105226628</name>
</gene>
<keyword evidence="2" id="KW-1185">Reference proteome</keyword>
<dbReference type="Proteomes" id="UP001652620">
    <property type="component" value="Chromosome 2"/>
</dbReference>
<evidence type="ECO:0000313" key="4">
    <source>
        <dbReference type="RefSeq" id="XP_049305114.1"/>
    </source>
</evidence>
<dbReference type="RefSeq" id="XP_049305114.1">
    <property type="nucleotide sequence ID" value="XM_049449157.1"/>
</dbReference>
<sequence length="422" mass="49007">MDNKIVEERIYKITSHFDPLILNNDCWLLICDLLTFQDILNLSKVSHSYKNLVEYLVLPSKLTKWEISFSYDIIGLDDFKFILDSIYTTVRELRILFLPERHFELLSSYQFPNVTEIRITLSRPMDEADISTLSYVFPNLQEFSPHGICSSKAIELFANVEHLTLTCCRNLTKTDLGRILLTLNLKSLKLDIFKKVSPLSREEFLKFSKIEVLTLNRIELGLISGVNLSDVHNPIIFSDLKVLIITGKLIESTEIDKLFENIQFIVCRDVSSIEIANVSDNFLSTYFNTEKYDFLKRVSVLKFINTTILNNVIGVPNKYKDLRELYFFYCHAALNLDILTIISNSQKVDLISFEDCDIPHIVIGKAFIRDHLGIRRNQLILNWCSKEKNPDVHCYNEYRNLIKLTNVSHISSNFDSMTIQFK</sequence>
<protein>
    <submittedName>
        <fullName evidence="3 4">Uncharacterized protein LOC105226628</fullName>
    </submittedName>
</protein>
<dbReference type="Pfam" id="PF00646">
    <property type="entry name" value="F-box"/>
    <property type="match status" value="1"/>
</dbReference>
<organism evidence="2 3">
    <name type="scientific">Bactrocera dorsalis</name>
    <name type="common">Oriental fruit fly</name>
    <name type="synonym">Dacus dorsalis</name>
    <dbReference type="NCBI Taxonomy" id="27457"/>
    <lineage>
        <taxon>Eukaryota</taxon>
        <taxon>Metazoa</taxon>
        <taxon>Ecdysozoa</taxon>
        <taxon>Arthropoda</taxon>
        <taxon>Hexapoda</taxon>
        <taxon>Insecta</taxon>
        <taxon>Pterygota</taxon>
        <taxon>Neoptera</taxon>
        <taxon>Endopterygota</taxon>
        <taxon>Diptera</taxon>
        <taxon>Brachycera</taxon>
        <taxon>Muscomorpha</taxon>
        <taxon>Tephritoidea</taxon>
        <taxon>Tephritidae</taxon>
        <taxon>Bactrocera</taxon>
        <taxon>Bactrocera</taxon>
    </lineage>
</organism>
<feature type="domain" description="F-box" evidence="1">
    <location>
        <begin position="21"/>
        <end position="56"/>
    </location>
</feature>
<dbReference type="RefSeq" id="XP_049305112.1">
    <property type="nucleotide sequence ID" value="XM_049449155.1"/>
</dbReference>
<evidence type="ECO:0000313" key="2">
    <source>
        <dbReference type="Proteomes" id="UP001652620"/>
    </source>
</evidence>
<dbReference type="GeneID" id="105226628"/>